<dbReference type="Proteomes" id="UP001631993">
    <property type="component" value="Unassembled WGS sequence"/>
</dbReference>
<comment type="caution">
    <text evidence="1">The sequence shown here is derived from an EMBL/GenBank/DDBJ whole genome shotgun (WGS) entry which is preliminary data.</text>
</comment>
<dbReference type="RefSeq" id="WP_365270651.1">
    <property type="nucleotide sequence ID" value="NZ_JBJVMW010000007.1"/>
</dbReference>
<dbReference type="InterPro" id="IPR036388">
    <property type="entry name" value="WH-like_DNA-bd_sf"/>
</dbReference>
<name>A0ABW9IJV5_STRGJ</name>
<accession>A0ABW9IJV5</accession>
<reference evidence="1 2" key="1">
    <citation type="submission" date="2024-12" db="EMBL/GenBank/DDBJ databases">
        <title>Forecasting of Potato common scab and diversities of Pathogenic streptomyces spp. in china.</title>
        <authorList>
            <person name="Handique U."/>
            <person name="Wu J."/>
        </authorList>
    </citation>
    <scope>NUCLEOTIDE SEQUENCE [LARGE SCALE GENOMIC DNA]</scope>
    <source>
        <strain evidence="1 2">ZRIMU1585</strain>
    </source>
</reference>
<dbReference type="SUPFAM" id="SSF46894">
    <property type="entry name" value="C-terminal effector domain of the bipartite response regulators"/>
    <property type="match status" value="1"/>
</dbReference>
<evidence type="ECO:0000313" key="1">
    <source>
        <dbReference type="EMBL" id="MFM9648770.1"/>
    </source>
</evidence>
<organism evidence="1 2">
    <name type="scientific">Streptomyces galilaeus</name>
    <dbReference type="NCBI Taxonomy" id="33899"/>
    <lineage>
        <taxon>Bacteria</taxon>
        <taxon>Bacillati</taxon>
        <taxon>Actinomycetota</taxon>
        <taxon>Actinomycetes</taxon>
        <taxon>Kitasatosporales</taxon>
        <taxon>Streptomycetaceae</taxon>
        <taxon>Streptomyces</taxon>
    </lineage>
</organism>
<dbReference type="GO" id="GO:0003677">
    <property type="term" value="F:DNA binding"/>
    <property type="evidence" value="ECO:0007669"/>
    <property type="project" value="UniProtKB-KW"/>
</dbReference>
<dbReference type="Gene3D" id="1.10.10.10">
    <property type="entry name" value="Winged helix-like DNA-binding domain superfamily/Winged helix DNA-binding domain"/>
    <property type="match status" value="1"/>
</dbReference>
<sequence>MTQVMTFRGDLELWARLKPLTESNDTEWVNVAHDLDTWPGARDAARLSMRRGGAVPARKLYSPAVLADERDRDVLREMADHGMRIRITATPLSRGTFFIDRRTMILTSSTTTSPAAQGPRTYTVSATPALVDGAYALFEAAWESATDLAAYLSADWPRIDAPTARVLRALSSGTTDETAARELGMSLRTYRRRVAELLVALDADSRFQAGLRAGEMGLTRG</sequence>
<keyword evidence="2" id="KW-1185">Reference proteome</keyword>
<keyword evidence="1" id="KW-0238">DNA-binding</keyword>
<proteinExistence type="predicted"/>
<dbReference type="InterPro" id="IPR016032">
    <property type="entry name" value="Sig_transdc_resp-reg_C-effctor"/>
</dbReference>
<dbReference type="EMBL" id="JBJVNE010000010">
    <property type="protein sequence ID" value="MFM9648770.1"/>
    <property type="molecule type" value="Genomic_DNA"/>
</dbReference>
<protein>
    <submittedName>
        <fullName evidence="1">DNA-binding response regulator</fullName>
    </submittedName>
</protein>
<evidence type="ECO:0000313" key="2">
    <source>
        <dbReference type="Proteomes" id="UP001631993"/>
    </source>
</evidence>
<gene>
    <name evidence="1" type="ORF">ACKI1S_21740</name>
</gene>